<dbReference type="EMBL" id="QYAD01000001">
    <property type="protein sequence ID" value="MBL3688611.1"/>
    <property type="molecule type" value="Genomic_DNA"/>
</dbReference>
<dbReference type="PANTHER" id="PTHR22674">
    <property type="entry name" value="NTPASE, KAP FAMILY P-LOOP DOMAIN-CONTAINING 1"/>
    <property type="match status" value="1"/>
</dbReference>
<comment type="caution">
    <text evidence="3">The sequence shown here is derived from an EMBL/GenBank/DDBJ whole genome shotgun (WGS) entry which is preliminary data.</text>
</comment>
<evidence type="ECO:0000259" key="2">
    <source>
        <dbReference type="Pfam" id="PF07693"/>
    </source>
</evidence>
<evidence type="ECO:0000313" key="3">
    <source>
        <dbReference type="EMBL" id="MBL3688611.1"/>
    </source>
</evidence>
<evidence type="ECO:0000313" key="4">
    <source>
        <dbReference type="Proteomes" id="UP001646141"/>
    </source>
</evidence>
<dbReference type="InterPro" id="IPR052754">
    <property type="entry name" value="NTPase_KAP_P-loop"/>
</dbReference>
<organism evidence="3 4">
    <name type="scientific">Leucobacter chromiireducens subsp. chromiireducens</name>
    <dbReference type="NCBI Taxonomy" id="660067"/>
    <lineage>
        <taxon>Bacteria</taxon>
        <taxon>Bacillati</taxon>
        <taxon>Actinomycetota</taxon>
        <taxon>Actinomycetes</taxon>
        <taxon>Micrococcales</taxon>
        <taxon>Microbacteriaceae</taxon>
        <taxon>Leucobacter</taxon>
    </lineage>
</organism>
<dbReference type="Gene3D" id="3.40.50.300">
    <property type="entry name" value="P-loop containing nucleotide triphosphate hydrolases"/>
    <property type="match status" value="1"/>
</dbReference>
<feature type="domain" description="KAP NTPase" evidence="2">
    <location>
        <begin position="111"/>
        <end position="410"/>
    </location>
</feature>
<gene>
    <name evidence="3" type="ORF">D3226_01375</name>
</gene>
<reference evidence="3 4" key="1">
    <citation type="submission" date="2018-09" db="EMBL/GenBank/DDBJ databases">
        <title>Comparative genomics of Leucobacter spp.</title>
        <authorList>
            <person name="Reis A.C."/>
            <person name="Kolvenbach B.A."/>
            <person name="Corvini P.F.X."/>
            <person name="Nunes O.C."/>
        </authorList>
    </citation>
    <scope>NUCLEOTIDE SEQUENCE [LARGE SCALE GENOMIC DNA]</scope>
    <source>
        <strain evidence="3 4">L-1</strain>
    </source>
</reference>
<name>A0ABS1SNY0_9MICO</name>
<protein>
    <recommendedName>
        <fullName evidence="2">KAP NTPase domain-containing protein</fullName>
    </recommendedName>
</protein>
<accession>A0ABS1SNY0</accession>
<keyword evidence="4" id="KW-1185">Reference proteome</keyword>
<feature type="compositionally biased region" description="Basic residues" evidence="1">
    <location>
        <begin position="1"/>
        <end position="13"/>
    </location>
</feature>
<evidence type="ECO:0000256" key="1">
    <source>
        <dbReference type="SAM" id="MobiDB-lite"/>
    </source>
</evidence>
<dbReference type="PANTHER" id="PTHR22674:SF6">
    <property type="entry name" value="NTPASE KAP FAMILY P-LOOP DOMAIN-CONTAINING PROTEIN 1"/>
    <property type="match status" value="1"/>
</dbReference>
<dbReference type="InterPro" id="IPR027417">
    <property type="entry name" value="P-loop_NTPase"/>
</dbReference>
<feature type="region of interest" description="Disordered" evidence="1">
    <location>
        <begin position="1"/>
        <end position="38"/>
    </location>
</feature>
<sequence>MERRRAPIPHRPRKDAALAGRGGRGSRSGRDDRRGFAHAAHSTGSAACAGDLRSFGLSRRCGFRHRRDTLELVHSILIVFAKADLELCALPESPVGLVDAPEVADLLGVAPHAEALADFLLKCATPMTVSVQGSWGSGKSSVMAMAVNRVRARADSSVKVVEFNTWQYSQFNLGEQLAANLIRRIADAVAPPAASQEQLDRKRKLKQHLGTLALAGADFLFEEAAAWVPQGQKLTSFWKKLNERAKQGKLRVEPADCVEAITELRDTFANLVAESGERVIVLIDDLDRLEPRRAVELLESIKIFLDVPGCVFVLAVDIEIVEEGVSARYGSSGDASKDAARGRRYFEKLIQVPFHVPVYAYDVTELLEAGVRAAGLTTGEHAKSYLSFAREVGSSNPRAVKRLTNTLALHKLVKTAESPDSSVGDQGGLDLFAMLCLQSAHPDVAAFVYQLQYEGAGAKELVRLIERGEEGEEDDSWVPENKQMGDGRVWAEAWGAAKNMLYMLRKHFSGGEDGTINEQRFRIASEQAADADGRPGQWNLIADPEGMRERLSELGINGRDVDWGFEFADAASEFLVPVGQSGRMWTLNFADPGHRGPKRFGMLSFGVNRMGLSIERVARANESEETLRGLGEKWARELGVEFGKGSELPRLEVSASDALPVFARVRWYGREPLRPEVLARFVRELVVGSGGEATPV</sequence>
<proteinExistence type="predicted"/>
<dbReference type="InterPro" id="IPR011646">
    <property type="entry name" value="KAP_P-loop"/>
</dbReference>
<dbReference type="Pfam" id="PF07693">
    <property type="entry name" value="KAP_NTPase"/>
    <property type="match status" value="1"/>
</dbReference>
<dbReference type="Proteomes" id="UP001646141">
    <property type="component" value="Unassembled WGS sequence"/>
</dbReference>
<dbReference type="SUPFAM" id="SSF52540">
    <property type="entry name" value="P-loop containing nucleoside triphosphate hydrolases"/>
    <property type="match status" value="1"/>
</dbReference>